<gene>
    <name evidence="1" type="ORF">Nepgr_030617</name>
</gene>
<sequence>MRAMAYQGHEAQEDIRSIVKQGQGKACIVIRLLLCFEAGGCVDCCPADLCSLCSASAHGPGWNRVSGLALGLLFCYGDAIAVVPSVGPAFGCNMHKPTGCYVDAAGWNYAAGFWLVPSKLLLGDVAAARFGSCNGWSTTALIMVFLLPSSGCAGP</sequence>
<accession>A0AAD3TGL4</accession>
<evidence type="ECO:0000313" key="1">
    <source>
        <dbReference type="EMBL" id="GMH28774.1"/>
    </source>
</evidence>
<keyword evidence="2" id="KW-1185">Reference proteome</keyword>
<dbReference type="AlphaFoldDB" id="A0AAD3TGL4"/>
<proteinExistence type="predicted"/>
<name>A0AAD3TGL4_NEPGR</name>
<dbReference type="EMBL" id="BSYO01000035">
    <property type="protein sequence ID" value="GMH28774.1"/>
    <property type="molecule type" value="Genomic_DNA"/>
</dbReference>
<comment type="caution">
    <text evidence="1">The sequence shown here is derived from an EMBL/GenBank/DDBJ whole genome shotgun (WGS) entry which is preliminary data.</text>
</comment>
<reference evidence="1" key="1">
    <citation type="submission" date="2023-05" db="EMBL/GenBank/DDBJ databases">
        <title>Nepenthes gracilis genome sequencing.</title>
        <authorList>
            <person name="Fukushima K."/>
        </authorList>
    </citation>
    <scope>NUCLEOTIDE SEQUENCE</scope>
    <source>
        <strain evidence="1">SING2019-196</strain>
    </source>
</reference>
<dbReference type="Proteomes" id="UP001279734">
    <property type="component" value="Unassembled WGS sequence"/>
</dbReference>
<organism evidence="1 2">
    <name type="scientific">Nepenthes gracilis</name>
    <name type="common">Slender pitcher plant</name>
    <dbReference type="NCBI Taxonomy" id="150966"/>
    <lineage>
        <taxon>Eukaryota</taxon>
        <taxon>Viridiplantae</taxon>
        <taxon>Streptophyta</taxon>
        <taxon>Embryophyta</taxon>
        <taxon>Tracheophyta</taxon>
        <taxon>Spermatophyta</taxon>
        <taxon>Magnoliopsida</taxon>
        <taxon>eudicotyledons</taxon>
        <taxon>Gunneridae</taxon>
        <taxon>Pentapetalae</taxon>
        <taxon>Caryophyllales</taxon>
        <taxon>Nepenthaceae</taxon>
        <taxon>Nepenthes</taxon>
    </lineage>
</organism>
<evidence type="ECO:0000313" key="2">
    <source>
        <dbReference type="Proteomes" id="UP001279734"/>
    </source>
</evidence>
<protein>
    <submittedName>
        <fullName evidence="1">Uncharacterized protein</fullName>
    </submittedName>
</protein>